<organism evidence="2 3">
    <name type="scientific">Streptomyces roseoviridis</name>
    <dbReference type="NCBI Taxonomy" id="67361"/>
    <lineage>
        <taxon>Bacteria</taxon>
        <taxon>Bacillati</taxon>
        <taxon>Actinomycetota</taxon>
        <taxon>Actinomycetes</taxon>
        <taxon>Kitasatosporales</taxon>
        <taxon>Streptomycetaceae</taxon>
        <taxon>Streptomyces</taxon>
    </lineage>
</organism>
<feature type="region of interest" description="Disordered" evidence="1">
    <location>
        <begin position="37"/>
        <end position="67"/>
    </location>
</feature>
<dbReference type="Pfam" id="PF11387">
    <property type="entry name" value="DUF2795"/>
    <property type="match status" value="1"/>
</dbReference>
<reference evidence="2 3" key="1">
    <citation type="submission" date="2024-09" db="EMBL/GenBank/DDBJ databases">
        <authorList>
            <person name="Sun Q."/>
            <person name="Mori K."/>
        </authorList>
    </citation>
    <scope>NUCLEOTIDE SEQUENCE [LARGE SCALE GENOMIC DNA]</scope>
    <source>
        <strain evidence="2 3">JCM 4414</strain>
    </source>
</reference>
<dbReference type="Proteomes" id="UP001589716">
    <property type="component" value="Unassembled WGS sequence"/>
</dbReference>
<feature type="compositionally biased region" description="Basic and acidic residues" evidence="1">
    <location>
        <begin position="48"/>
        <end position="57"/>
    </location>
</feature>
<accession>A0ABV5QS51</accession>
<evidence type="ECO:0000313" key="2">
    <source>
        <dbReference type="EMBL" id="MFB9556325.1"/>
    </source>
</evidence>
<protein>
    <submittedName>
        <fullName evidence="2">DUF2795 domain-containing protein</fullName>
    </submittedName>
</protein>
<keyword evidence="3" id="KW-1185">Reference proteome</keyword>
<sequence length="67" mass="6939">MADVSPIDVQKALKGAEYPASADDLVSLARDNGAGDEVVQRLRSSGTKRYDGPDDVQKALFSGGDGG</sequence>
<dbReference type="InterPro" id="IPR021527">
    <property type="entry name" value="DUF2795"/>
</dbReference>
<dbReference type="RefSeq" id="WP_345490755.1">
    <property type="nucleotide sequence ID" value="NZ_BAAAWU010000001.1"/>
</dbReference>
<gene>
    <name evidence="2" type="ORF">ACFFTP_19290</name>
</gene>
<evidence type="ECO:0000256" key="1">
    <source>
        <dbReference type="SAM" id="MobiDB-lite"/>
    </source>
</evidence>
<dbReference type="EMBL" id="JBHMCT010000012">
    <property type="protein sequence ID" value="MFB9556325.1"/>
    <property type="molecule type" value="Genomic_DNA"/>
</dbReference>
<comment type="caution">
    <text evidence="2">The sequence shown here is derived from an EMBL/GenBank/DDBJ whole genome shotgun (WGS) entry which is preliminary data.</text>
</comment>
<name>A0ABV5QS51_9ACTN</name>
<evidence type="ECO:0000313" key="3">
    <source>
        <dbReference type="Proteomes" id="UP001589716"/>
    </source>
</evidence>
<proteinExistence type="predicted"/>